<feature type="region of interest" description="Disordered" evidence="1">
    <location>
        <begin position="1"/>
        <end position="38"/>
    </location>
</feature>
<protein>
    <recommendedName>
        <fullName evidence="2">CCD97-like C-terminal domain-containing protein</fullName>
    </recommendedName>
</protein>
<feature type="region of interest" description="Disordered" evidence="1">
    <location>
        <begin position="108"/>
        <end position="179"/>
    </location>
</feature>
<feature type="compositionally biased region" description="Pro residues" evidence="1">
    <location>
        <begin position="1"/>
        <end position="17"/>
    </location>
</feature>
<evidence type="ECO:0000259" key="2">
    <source>
        <dbReference type="Pfam" id="PF09747"/>
    </source>
</evidence>
<sequence length="261" mass="28966">MAPRLDSPPPSPDPFSRPRPRPPRSPGHTAKIRAQNRRRVYLEKHPDYFHSDEHELADPLLYDFLIRRFQTPSERQAEGQAKGYARVLEGSLLRGEERLAKLREQTVDAKSAAAAEEEEEDEEVEVPSRAAAAAGPFSTGTGTDITTPPSSSSGHGHDYGYGGDETQHVNETGPMATTFSSLSAELAAPPRTRNEGRAQWEAYLRDRFIRGEDGDFGGYALVDGDDGYDVLEWEEREEAWFEEEDPGWVGTWDGTSDGSTD</sequence>
<keyword evidence="4" id="KW-1185">Reference proteome</keyword>
<dbReference type="InterPro" id="IPR018613">
    <property type="entry name" value="Ccdc97-like"/>
</dbReference>
<feature type="compositionally biased region" description="Polar residues" evidence="1">
    <location>
        <begin position="138"/>
        <end position="149"/>
    </location>
</feature>
<dbReference type="InterPro" id="IPR040233">
    <property type="entry name" value="CCD97-like_C"/>
</dbReference>
<reference evidence="3" key="2">
    <citation type="submission" date="2023-05" db="EMBL/GenBank/DDBJ databases">
        <authorList>
            <consortium name="Lawrence Berkeley National Laboratory"/>
            <person name="Steindorff A."/>
            <person name="Hensen N."/>
            <person name="Bonometti L."/>
            <person name="Westerberg I."/>
            <person name="Brannstrom I.O."/>
            <person name="Guillou S."/>
            <person name="Cros-Aarteil S."/>
            <person name="Calhoun S."/>
            <person name="Haridas S."/>
            <person name="Kuo A."/>
            <person name="Mondo S."/>
            <person name="Pangilinan J."/>
            <person name="Riley R."/>
            <person name="Labutti K."/>
            <person name="Andreopoulos B."/>
            <person name="Lipzen A."/>
            <person name="Chen C."/>
            <person name="Yanf M."/>
            <person name="Daum C."/>
            <person name="Ng V."/>
            <person name="Clum A."/>
            <person name="Ohm R."/>
            <person name="Martin F."/>
            <person name="Silar P."/>
            <person name="Natvig D."/>
            <person name="Lalanne C."/>
            <person name="Gautier V."/>
            <person name="Ament-Velasquez S.L."/>
            <person name="Kruys A."/>
            <person name="Hutchinson M.I."/>
            <person name="Powell A.J."/>
            <person name="Barry K."/>
            <person name="Miller A.N."/>
            <person name="Grigoriev I.V."/>
            <person name="Debuchy R."/>
            <person name="Gladieux P."/>
            <person name="Thoren M.H."/>
            <person name="Johannesson H."/>
        </authorList>
    </citation>
    <scope>NUCLEOTIDE SEQUENCE</scope>
    <source>
        <strain evidence="3">CBS 757.83</strain>
    </source>
</reference>
<dbReference type="AlphaFoldDB" id="A0AAN6T3K0"/>
<dbReference type="Pfam" id="PF09747">
    <property type="entry name" value="CCD97-like_C"/>
    <property type="match status" value="1"/>
</dbReference>
<feature type="compositionally biased region" description="Acidic residues" evidence="1">
    <location>
        <begin position="115"/>
        <end position="125"/>
    </location>
</feature>
<evidence type="ECO:0000313" key="3">
    <source>
        <dbReference type="EMBL" id="KAK4102809.1"/>
    </source>
</evidence>
<accession>A0AAN6T3K0</accession>
<gene>
    <name evidence="3" type="ORF">N658DRAFT_485044</name>
</gene>
<dbReference type="PANTHER" id="PTHR31840">
    <property type="entry name" value="COILED-COIL DOMAIN-CONTAINING PROTEIN 97"/>
    <property type="match status" value="1"/>
</dbReference>
<organism evidence="3 4">
    <name type="scientific">Parathielavia hyrcaniae</name>
    <dbReference type="NCBI Taxonomy" id="113614"/>
    <lineage>
        <taxon>Eukaryota</taxon>
        <taxon>Fungi</taxon>
        <taxon>Dikarya</taxon>
        <taxon>Ascomycota</taxon>
        <taxon>Pezizomycotina</taxon>
        <taxon>Sordariomycetes</taxon>
        <taxon>Sordariomycetidae</taxon>
        <taxon>Sordariales</taxon>
        <taxon>Chaetomiaceae</taxon>
        <taxon>Parathielavia</taxon>
    </lineage>
</organism>
<name>A0AAN6T3K0_9PEZI</name>
<dbReference type="PANTHER" id="PTHR31840:SF1">
    <property type="entry name" value="COILED-COIL DOMAIN-CONTAINING PROTEIN 97"/>
    <property type="match status" value="1"/>
</dbReference>
<reference evidence="3" key="1">
    <citation type="journal article" date="2023" name="Mol. Phylogenet. Evol.">
        <title>Genome-scale phylogeny and comparative genomics of the fungal order Sordariales.</title>
        <authorList>
            <person name="Hensen N."/>
            <person name="Bonometti L."/>
            <person name="Westerberg I."/>
            <person name="Brannstrom I.O."/>
            <person name="Guillou S."/>
            <person name="Cros-Aarteil S."/>
            <person name="Calhoun S."/>
            <person name="Haridas S."/>
            <person name="Kuo A."/>
            <person name="Mondo S."/>
            <person name="Pangilinan J."/>
            <person name="Riley R."/>
            <person name="LaButti K."/>
            <person name="Andreopoulos B."/>
            <person name="Lipzen A."/>
            <person name="Chen C."/>
            <person name="Yan M."/>
            <person name="Daum C."/>
            <person name="Ng V."/>
            <person name="Clum A."/>
            <person name="Steindorff A."/>
            <person name="Ohm R.A."/>
            <person name="Martin F."/>
            <person name="Silar P."/>
            <person name="Natvig D.O."/>
            <person name="Lalanne C."/>
            <person name="Gautier V."/>
            <person name="Ament-Velasquez S.L."/>
            <person name="Kruys A."/>
            <person name="Hutchinson M.I."/>
            <person name="Powell A.J."/>
            <person name="Barry K."/>
            <person name="Miller A.N."/>
            <person name="Grigoriev I.V."/>
            <person name="Debuchy R."/>
            <person name="Gladieux P."/>
            <person name="Hiltunen Thoren M."/>
            <person name="Johannesson H."/>
        </authorList>
    </citation>
    <scope>NUCLEOTIDE SEQUENCE</scope>
    <source>
        <strain evidence="3">CBS 757.83</strain>
    </source>
</reference>
<evidence type="ECO:0000313" key="4">
    <source>
        <dbReference type="Proteomes" id="UP001305647"/>
    </source>
</evidence>
<comment type="caution">
    <text evidence="3">The sequence shown here is derived from an EMBL/GenBank/DDBJ whole genome shotgun (WGS) entry which is preliminary data.</text>
</comment>
<dbReference type="EMBL" id="MU863630">
    <property type="protein sequence ID" value="KAK4102809.1"/>
    <property type="molecule type" value="Genomic_DNA"/>
</dbReference>
<proteinExistence type="predicted"/>
<evidence type="ECO:0000256" key="1">
    <source>
        <dbReference type="SAM" id="MobiDB-lite"/>
    </source>
</evidence>
<dbReference type="Proteomes" id="UP001305647">
    <property type="component" value="Unassembled WGS sequence"/>
</dbReference>
<feature type="region of interest" description="Disordered" evidence="1">
    <location>
        <begin position="239"/>
        <end position="261"/>
    </location>
</feature>
<feature type="domain" description="CCD97-like C-terminal" evidence="2">
    <location>
        <begin position="36"/>
        <end position="244"/>
    </location>
</feature>